<dbReference type="PANTHER" id="PTHR30007">
    <property type="entry name" value="PHP DOMAIN PROTEIN"/>
    <property type="match status" value="1"/>
</dbReference>
<protein>
    <submittedName>
        <fullName evidence="2">Transposase</fullName>
    </submittedName>
</protein>
<feature type="domain" description="Transposase IS4-like" evidence="1">
    <location>
        <begin position="5"/>
        <end position="113"/>
    </location>
</feature>
<name>A0ABZ2MC44_9BACT</name>
<keyword evidence="3" id="KW-1185">Reference proteome</keyword>
<dbReference type="PANTHER" id="PTHR30007:SF1">
    <property type="entry name" value="BLR1914 PROTEIN"/>
    <property type="match status" value="1"/>
</dbReference>
<dbReference type="RefSeq" id="WP_394829672.1">
    <property type="nucleotide sequence ID" value="NZ_CP089984.1"/>
</dbReference>
<evidence type="ECO:0000313" key="3">
    <source>
        <dbReference type="Proteomes" id="UP001370348"/>
    </source>
</evidence>
<reference evidence="2 3" key="1">
    <citation type="submission" date="2021-12" db="EMBL/GenBank/DDBJ databases">
        <title>Discovery of the Pendulisporaceae a myxobacterial family with distinct sporulation behavior and unique specialized metabolism.</title>
        <authorList>
            <person name="Garcia R."/>
            <person name="Popoff A."/>
            <person name="Bader C.D."/>
            <person name="Loehr J."/>
            <person name="Walesch S."/>
            <person name="Walt C."/>
            <person name="Boldt J."/>
            <person name="Bunk B."/>
            <person name="Haeckl F.J.F.P.J."/>
            <person name="Gunesch A.P."/>
            <person name="Birkelbach J."/>
            <person name="Nuebel U."/>
            <person name="Pietschmann T."/>
            <person name="Bach T."/>
            <person name="Mueller R."/>
        </authorList>
    </citation>
    <scope>NUCLEOTIDE SEQUENCE [LARGE SCALE GENOMIC DNA]</scope>
    <source>
        <strain evidence="2 3">MSr11954</strain>
    </source>
</reference>
<evidence type="ECO:0000259" key="1">
    <source>
        <dbReference type="Pfam" id="PF01609"/>
    </source>
</evidence>
<accession>A0ABZ2MC44</accession>
<gene>
    <name evidence="2" type="ORF">LZC94_22955</name>
</gene>
<evidence type="ECO:0000313" key="2">
    <source>
        <dbReference type="EMBL" id="WXB20071.1"/>
    </source>
</evidence>
<dbReference type="Proteomes" id="UP001370348">
    <property type="component" value="Chromosome"/>
</dbReference>
<dbReference type="InterPro" id="IPR002559">
    <property type="entry name" value="Transposase_11"/>
</dbReference>
<dbReference type="Pfam" id="PF01609">
    <property type="entry name" value="DDE_Tnp_1"/>
    <property type="match status" value="1"/>
</dbReference>
<proteinExistence type="predicted"/>
<dbReference type="EMBL" id="CP089984">
    <property type="protein sequence ID" value="WXB20071.1"/>
    <property type="molecule type" value="Genomic_DNA"/>
</dbReference>
<sequence>MGRSRGGFSTKLHAVVDTKGRPIHIALTPGQRHEMMAADELLQHARGKALIGDTGYDSNRFLQAVHDKGMKPVIHPKPERLVKPRLARKLYRRRYLVEEAQTQTVKSWSASRWSDEFSSWFVDRDIAA</sequence>
<organism evidence="2 3">
    <name type="scientific">Pendulispora albinea</name>
    <dbReference type="NCBI Taxonomy" id="2741071"/>
    <lineage>
        <taxon>Bacteria</taxon>
        <taxon>Pseudomonadati</taxon>
        <taxon>Myxococcota</taxon>
        <taxon>Myxococcia</taxon>
        <taxon>Myxococcales</taxon>
        <taxon>Sorangiineae</taxon>
        <taxon>Pendulisporaceae</taxon>
        <taxon>Pendulispora</taxon>
    </lineage>
</organism>